<dbReference type="InterPro" id="IPR038717">
    <property type="entry name" value="Tc1-like_DDE_dom"/>
</dbReference>
<name>A0ABD5SUF5_9EURY</name>
<gene>
    <name evidence="2" type="ORF">ACFQE6_18500</name>
</gene>
<dbReference type="AlphaFoldDB" id="A0ABD5SUF5"/>
<reference evidence="2 3" key="1">
    <citation type="journal article" date="2019" name="Int. J. Syst. Evol. Microbiol.">
        <title>The Global Catalogue of Microorganisms (GCM) 10K type strain sequencing project: providing services to taxonomists for standard genome sequencing and annotation.</title>
        <authorList>
            <consortium name="The Broad Institute Genomics Platform"/>
            <consortium name="The Broad Institute Genome Sequencing Center for Infectious Disease"/>
            <person name="Wu L."/>
            <person name="Ma J."/>
        </authorList>
    </citation>
    <scope>NUCLEOTIDE SEQUENCE [LARGE SCALE GENOMIC DNA]</scope>
    <source>
        <strain evidence="2 3">LMG 29247</strain>
    </source>
</reference>
<evidence type="ECO:0000313" key="3">
    <source>
        <dbReference type="Proteomes" id="UP001596383"/>
    </source>
</evidence>
<dbReference type="NCBIfam" id="NF033545">
    <property type="entry name" value="transpos_IS630"/>
    <property type="match status" value="1"/>
</dbReference>
<protein>
    <submittedName>
        <fullName evidence="2">IS630 family transposase</fullName>
    </submittedName>
</protein>
<comment type="caution">
    <text evidence="2">The sequence shown here is derived from an EMBL/GenBank/DDBJ whole genome shotgun (WGS) entry which is preliminary data.</text>
</comment>
<dbReference type="InterPro" id="IPR012337">
    <property type="entry name" value="RNaseH-like_sf"/>
</dbReference>
<dbReference type="Proteomes" id="UP001596383">
    <property type="component" value="Unassembled WGS sequence"/>
</dbReference>
<dbReference type="SUPFAM" id="SSF53098">
    <property type="entry name" value="Ribonuclease H-like"/>
    <property type="match status" value="1"/>
</dbReference>
<sequence length="178" mass="20429">MACGVQKKWPALKAEDYRIVAIDQHTQKVATEQKPDWFPVNSRPRLPVSGVREKMNMLGEVTDDGERFVALTPDRFNAKVAKYFLRAVQHEFGEKLAIVLDNASYFIAKTLKKQAAADGLLLEYLPSHSPEMNPLENCWRQLRDGRANRLFRTLDEVNEYLSTALPTLNSPRIYEYLC</sequence>
<dbReference type="RefSeq" id="WP_337959476.1">
    <property type="nucleotide sequence ID" value="NZ_JAQIVI010000301.1"/>
</dbReference>
<dbReference type="InterPro" id="IPR036397">
    <property type="entry name" value="RNaseH_sf"/>
</dbReference>
<evidence type="ECO:0000313" key="2">
    <source>
        <dbReference type="EMBL" id="MFC6766893.1"/>
    </source>
</evidence>
<evidence type="ECO:0000259" key="1">
    <source>
        <dbReference type="Pfam" id="PF13358"/>
    </source>
</evidence>
<dbReference type="Pfam" id="PF13358">
    <property type="entry name" value="DDE_3"/>
    <property type="match status" value="1"/>
</dbReference>
<organism evidence="2 3">
    <name type="scientific">Natrinema soli</name>
    <dbReference type="NCBI Taxonomy" id="1930624"/>
    <lineage>
        <taxon>Archaea</taxon>
        <taxon>Methanobacteriati</taxon>
        <taxon>Methanobacteriota</taxon>
        <taxon>Stenosarchaea group</taxon>
        <taxon>Halobacteria</taxon>
        <taxon>Halobacteriales</taxon>
        <taxon>Natrialbaceae</taxon>
        <taxon>Natrinema</taxon>
    </lineage>
</organism>
<accession>A0ABD5SUF5</accession>
<proteinExistence type="predicted"/>
<keyword evidence="3" id="KW-1185">Reference proteome</keyword>
<dbReference type="InterPro" id="IPR047655">
    <property type="entry name" value="Transpos_IS630-like"/>
</dbReference>
<dbReference type="Gene3D" id="3.30.420.10">
    <property type="entry name" value="Ribonuclease H-like superfamily/Ribonuclease H"/>
    <property type="match status" value="1"/>
</dbReference>
<feature type="domain" description="Tc1-like transposase DDE" evidence="1">
    <location>
        <begin position="18"/>
        <end position="157"/>
    </location>
</feature>
<dbReference type="EMBL" id="JBHSWV010000301">
    <property type="protein sequence ID" value="MFC6766893.1"/>
    <property type="molecule type" value="Genomic_DNA"/>
</dbReference>